<evidence type="ECO:0000259" key="2">
    <source>
        <dbReference type="Pfam" id="PF02272"/>
    </source>
</evidence>
<organism evidence="3 4">
    <name type="scientific">Candidatus Woesebacteria bacterium RIFOXYA1_FULL_43_9</name>
    <dbReference type="NCBI Taxonomy" id="1802534"/>
    <lineage>
        <taxon>Bacteria</taxon>
        <taxon>Candidatus Woeseibacteriota</taxon>
    </lineage>
</organism>
<dbReference type="InterPro" id="IPR038763">
    <property type="entry name" value="DHH_sf"/>
</dbReference>
<dbReference type="Proteomes" id="UP000179241">
    <property type="component" value="Unassembled WGS sequence"/>
</dbReference>
<dbReference type="Pfam" id="PF02272">
    <property type="entry name" value="DHHA1"/>
    <property type="match status" value="1"/>
</dbReference>
<dbReference type="InterPro" id="IPR003156">
    <property type="entry name" value="DHHA1_dom"/>
</dbReference>
<dbReference type="InterPro" id="IPR001667">
    <property type="entry name" value="DDH_dom"/>
</dbReference>
<feature type="domain" description="DHHA1" evidence="2">
    <location>
        <begin position="257"/>
        <end position="332"/>
    </location>
</feature>
<dbReference type="Gene3D" id="3.90.1640.10">
    <property type="entry name" value="inorganic pyrophosphatase (n-terminal core)"/>
    <property type="match status" value="1"/>
</dbReference>
<dbReference type="EMBL" id="MGHU01000006">
    <property type="protein sequence ID" value="OGM78061.1"/>
    <property type="molecule type" value="Genomic_DNA"/>
</dbReference>
<sequence length="340" mass="37478">MKNEEFKEIALKIKAEIDRAQTILLCCHPSADPDSVGSVLALMHYLESVGKKVMAIRGDDELSKGLLTLPGSEKIINKNFLEIDVSDYDLFIATDSSSSDQVTKRGEMTQEMRNKTTVIDHHKTDIGWGFVNCVIKDSPATAQIIYDLFEVLGAEITSEMAKCLFAGIYADTGGFKYPTTSRHTFEIAGKLVQITPDFSKVIFEYENSYEPENIKYLGLALSLIETYFNGRVALSPVPLSEMKRLGIKAVHTFKMEISNILKSVIGWEIGVALTETEAGKTDVSLRTRDADKWDVSKIAKALGVGGHSAAAGATIYKPLPEAKDLLLSTIENLYPELGKR</sequence>
<dbReference type="Pfam" id="PF01368">
    <property type="entry name" value="DHH"/>
    <property type="match status" value="1"/>
</dbReference>
<comment type="caution">
    <text evidence="3">The sequence shown here is derived from an EMBL/GenBank/DDBJ whole genome shotgun (WGS) entry which is preliminary data.</text>
</comment>
<evidence type="ECO:0000259" key="1">
    <source>
        <dbReference type="Pfam" id="PF01368"/>
    </source>
</evidence>
<dbReference type="PANTHER" id="PTHR47618:SF1">
    <property type="entry name" value="BIFUNCTIONAL OLIGORIBONUCLEASE AND PAP PHOSPHATASE NRNA"/>
    <property type="match status" value="1"/>
</dbReference>
<dbReference type="InterPro" id="IPR051319">
    <property type="entry name" value="Oligoribo/pAp-PDE_c-di-AMP_PDE"/>
</dbReference>
<dbReference type="AlphaFoldDB" id="A0A1F8CP74"/>
<evidence type="ECO:0000313" key="3">
    <source>
        <dbReference type="EMBL" id="OGM78061.1"/>
    </source>
</evidence>
<dbReference type="SUPFAM" id="SSF64182">
    <property type="entry name" value="DHH phosphoesterases"/>
    <property type="match status" value="1"/>
</dbReference>
<evidence type="ECO:0000313" key="4">
    <source>
        <dbReference type="Proteomes" id="UP000179241"/>
    </source>
</evidence>
<dbReference type="PANTHER" id="PTHR47618">
    <property type="entry name" value="BIFUNCTIONAL OLIGORIBONUCLEASE AND PAP PHOSPHATASE NRNA"/>
    <property type="match status" value="1"/>
</dbReference>
<evidence type="ECO:0008006" key="5">
    <source>
        <dbReference type="Google" id="ProtNLM"/>
    </source>
</evidence>
<reference evidence="3 4" key="1">
    <citation type="journal article" date="2016" name="Nat. Commun.">
        <title>Thousands of microbial genomes shed light on interconnected biogeochemical processes in an aquifer system.</title>
        <authorList>
            <person name="Anantharaman K."/>
            <person name="Brown C.T."/>
            <person name="Hug L.A."/>
            <person name="Sharon I."/>
            <person name="Castelle C.J."/>
            <person name="Probst A.J."/>
            <person name="Thomas B.C."/>
            <person name="Singh A."/>
            <person name="Wilkins M.J."/>
            <person name="Karaoz U."/>
            <person name="Brodie E.L."/>
            <person name="Williams K.H."/>
            <person name="Hubbard S.S."/>
            <person name="Banfield J.F."/>
        </authorList>
    </citation>
    <scope>NUCLEOTIDE SEQUENCE [LARGE SCALE GENOMIC DNA]</scope>
</reference>
<name>A0A1F8CP74_9BACT</name>
<gene>
    <name evidence="3" type="ORF">A2188_03360</name>
</gene>
<feature type="domain" description="DDH" evidence="1">
    <location>
        <begin position="23"/>
        <end position="168"/>
    </location>
</feature>
<protein>
    <recommendedName>
        <fullName evidence="5">DDH domain-containing protein</fullName>
    </recommendedName>
</protein>
<proteinExistence type="predicted"/>
<accession>A0A1F8CP74</accession>
<dbReference type="GO" id="GO:0003676">
    <property type="term" value="F:nucleic acid binding"/>
    <property type="evidence" value="ECO:0007669"/>
    <property type="project" value="InterPro"/>
</dbReference>
<dbReference type="Gene3D" id="3.10.310.30">
    <property type="match status" value="1"/>
</dbReference>